<sequence>MATINFTVLLHQNYQLRLSNVACASTSRAQLYFKQLLTAENPRISSTEARRMSAVSIIECAPRMVRDGYLEGSKLSILNYRKIKRIKIRHPFYSDKINVFLRVPAVDTLNSEAGTYKATKNEYLNSAGDINRYNDVSGCHHGTLALACYILAGNKKGVLSPTRLLDQKHLDEHVNKVETKGSAEYATILTGNEYYFYPEDYFEKERYRIVRKFEEWMFPEQEELQLNRIFQIWTTAHNNSSDPEGGFINLDYEVADTSEVVKIRDNSCRFTGSGDPLEAWIENSMNMFAGREPSSDPTNVVENLISLRRDIRFVMDEGSFCIAVKVIVLIALKFCLDDISNDALEIGKYLCRAFCSSEHIDTLRRLHNQPLHLPVRTPLEYLFARFGWTYIRQISPGFLIKQEEYDEKFGGIGSEVAAGSPLVEAEYNLEVAKDTDEPTEALPTTRSGKIRHSQTVRGRRVRRGAGRNAKTSQTGDGEQEYFQYNGGFNHTIDRVTEARKIRKLAHEYKRSHPEISAVANRNGPFMEEFDSDCY</sequence>
<dbReference type="OrthoDB" id="2142759at2759"/>
<keyword evidence="3" id="KW-1185">Reference proteome</keyword>
<evidence type="ECO:0000313" key="3">
    <source>
        <dbReference type="Proteomes" id="UP000015100"/>
    </source>
</evidence>
<evidence type="ECO:0000313" key="2">
    <source>
        <dbReference type="EMBL" id="EPS38990.1"/>
    </source>
</evidence>
<accession>S8A7L3</accession>
<feature type="region of interest" description="Disordered" evidence="1">
    <location>
        <begin position="437"/>
        <end position="479"/>
    </location>
</feature>
<name>S8A7L3_DACHA</name>
<dbReference type="Proteomes" id="UP000015100">
    <property type="component" value="Unassembled WGS sequence"/>
</dbReference>
<organism evidence="2 3">
    <name type="scientific">Dactylellina haptotyla (strain CBS 200.50)</name>
    <name type="common">Nematode-trapping fungus</name>
    <name type="synonym">Monacrosporium haptotylum</name>
    <dbReference type="NCBI Taxonomy" id="1284197"/>
    <lineage>
        <taxon>Eukaryota</taxon>
        <taxon>Fungi</taxon>
        <taxon>Dikarya</taxon>
        <taxon>Ascomycota</taxon>
        <taxon>Pezizomycotina</taxon>
        <taxon>Orbiliomycetes</taxon>
        <taxon>Orbiliales</taxon>
        <taxon>Orbiliaceae</taxon>
        <taxon>Dactylellina</taxon>
    </lineage>
</organism>
<reference evidence="2 3" key="1">
    <citation type="journal article" date="2013" name="PLoS Genet.">
        <title>Genomic mechanisms accounting for the adaptation to parasitism in nematode-trapping fungi.</title>
        <authorList>
            <person name="Meerupati T."/>
            <person name="Andersson K.M."/>
            <person name="Friman E."/>
            <person name="Kumar D."/>
            <person name="Tunlid A."/>
            <person name="Ahren D."/>
        </authorList>
    </citation>
    <scope>NUCLEOTIDE SEQUENCE [LARGE SCALE GENOMIC DNA]</scope>
    <source>
        <strain evidence="2 3">CBS 200.50</strain>
    </source>
</reference>
<dbReference type="EMBL" id="AQGS01000512">
    <property type="protein sequence ID" value="EPS38990.1"/>
    <property type="molecule type" value="Genomic_DNA"/>
</dbReference>
<proteinExistence type="predicted"/>
<dbReference type="AlphaFoldDB" id="S8A7L3"/>
<reference evidence="3" key="2">
    <citation type="submission" date="2013-04" db="EMBL/GenBank/DDBJ databases">
        <title>Genomic mechanisms accounting for the adaptation to parasitism in nematode-trapping fungi.</title>
        <authorList>
            <person name="Ahren D.G."/>
        </authorList>
    </citation>
    <scope>NUCLEOTIDE SEQUENCE [LARGE SCALE GENOMIC DNA]</scope>
    <source>
        <strain evidence="3">CBS 200.50</strain>
    </source>
</reference>
<comment type="caution">
    <text evidence="2">The sequence shown here is derived from an EMBL/GenBank/DDBJ whole genome shotgun (WGS) entry which is preliminary data.</text>
</comment>
<protein>
    <submittedName>
        <fullName evidence="2">Uncharacterized protein</fullName>
    </submittedName>
</protein>
<evidence type="ECO:0000256" key="1">
    <source>
        <dbReference type="SAM" id="MobiDB-lite"/>
    </source>
</evidence>
<dbReference type="HOGENOM" id="CLU_509987_0_0_1"/>
<gene>
    <name evidence="2" type="ORF">H072_7248</name>
</gene>
<feature type="compositionally biased region" description="Basic residues" evidence="1">
    <location>
        <begin position="448"/>
        <end position="465"/>
    </location>
</feature>